<sequence>MWRTCFLMAGQWVEMNWFGLSAPHVMFVLLDQMRLLYNSQTGYTADECCFVHH</sequence>
<proteinExistence type="predicted"/>
<name>A0ABR8BFB5_9NOSO</name>
<accession>A0ABR8BFB5</accession>
<protein>
    <submittedName>
        <fullName evidence="1">Uncharacterized protein</fullName>
    </submittedName>
</protein>
<gene>
    <name evidence="1" type="ORF">H6G14_16015</name>
</gene>
<keyword evidence="2" id="KW-1185">Reference proteome</keyword>
<reference evidence="1 2" key="1">
    <citation type="journal article" date="2020" name="ISME J.">
        <title>Comparative genomics reveals insights into cyanobacterial evolution and habitat adaptation.</title>
        <authorList>
            <person name="Chen M.Y."/>
            <person name="Teng W.K."/>
            <person name="Zhao L."/>
            <person name="Hu C.X."/>
            <person name="Zhou Y.K."/>
            <person name="Han B.P."/>
            <person name="Song L.R."/>
            <person name="Shu W.S."/>
        </authorList>
    </citation>
    <scope>NUCLEOTIDE SEQUENCE [LARGE SCALE GENOMIC DNA]</scope>
    <source>
        <strain evidence="1 2">FACHB-3921</strain>
    </source>
</reference>
<comment type="caution">
    <text evidence="1">The sequence shown here is derived from an EMBL/GenBank/DDBJ whole genome shotgun (WGS) entry which is preliminary data.</text>
</comment>
<dbReference type="RefSeq" id="WP_190568368.1">
    <property type="nucleotide sequence ID" value="NZ_JACJQL010000023.1"/>
</dbReference>
<evidence type="ECO:0000313" key="2">
    <source>
        <dbReference type="Proteomes" id="UP000621307"/>
    </source>
</evidence>
<dbReference type="EMBL" id="JACJQL010000023">
    <property type="protein sequence ID" value="MBD2252793.1"/>
    <property type="molecule type" value="Genomic_DNA"/>
</dbReference>
<dbReference type="Proteomes" id="UP000621307">
    <property type="component" value="Unassembled WGS sequence"/>
</dbReference>
<evidence type="ECO:0000313" key="1">
    <source>
        <dbReference type="EMBL" id="MBD2252793.1"/>
    </source>
</evidence>
<organism evidence="1 2">
    <name type="scientific">Nostoc parmelioides FACHB-3921</name>
    <dbReference type="NCBI Taxonomy" id="2692909"/>
    <lineage>
        <taxon>Bacteria</taxon>
        <taxon>Bacillati</taxon>
        <taxon>Cyanobacteriota</taxon>
        <taxon>Cyanophyceae</taxon>
        <taxon>Nostocales</taxon>
        <taxon>Nostocaceae</taxon>
        <taxon>Nostoc</taxon>
    </lineage>
</organism>